<evidence type="ECO:0000313" key="1">
    <source>
        <dbReference type="EMBL" id="KAL0631515.1"/>
    </source>
</evidence>
<evidence type="ECO:0000313" key="2">
    <source>
        <dbReference type="Proteomes" id="UP001447188"/>
    </source>
</evidence>
<reference evidence="1 2" key="1">
    <citation type="submission" date="2024-02" db="EMBL/GenBank/DDBJ databases">
        <title>Discinaceae phylogenomics.</title>
        <authorList>
            <person name="Dirks A.C."/>
            <person name="James T.Y."/>
        </authorList>
    </citation>
    <scope>NUCLEOTIDE SEQUENCE [LARGE SCALE GENOMIC DNA]</scope>
    <source>
        <strain evidence="1 2">ACD0624</strain>
    </source>
</reference>
<accession>A0ABR3G6E4</accession>
<name>A0ABR3G6E4_9PEZI</name>
<organism evidence="1 2">
    <name type="scientific">Discina gigas</name>
    <dbReference type="NCBI Taxonomy" id="1032678"/>
    <lineage>
        <taxon>Eukaryota</taxon>
        <taxon>Fungi</taxon>
        <taxon>Dikarya</taxon>
        <taxon>Ascomycota</taxon>
        <taxon>Pezizomycotina</taxon>
        <taxon>Pezizomycetes</taxon>
        <taxon>Pezizales</taxon>
        <taxon>Discinaceae</taxon>
        <taxon>Discina</taxon>
    </lineage>
</organism>
<gene>
    <name evidence="1" type="ORF">Q9L58_009623</name>
</gene>
<protein>
    <submittedName>
        <fullName evidence="1">Uncharacterized protein</fullName>
    </submittedName>
</protein>
<dbReference type="EMBL" id="JBBBZM010000239">
    <property type="protein sequence ID" value="KAL0631515.1"/>
    <property type="molecule type" value="Genomic_DNA"/>
</dbReference>
<comment type="caution">
    <text evidence="1">The sequence shown here is derived from an EMBL/GenBank/DDBJ whole genome shotgun (WGS) entry which is preliminary data.</text>
</comment>
<keyword evidence="2" id="KW-1185">Reference proteome</keyword>
<dbReference type="Proteomes" id="UP001447188">
    <property type="component" value="Unassembled WGS sequence"/>
</dbReference>
<sequence length="215" mass="23595">MPAEQITAVADNPISASVLTVNMSAEQSTAVQAQGLRIIVAKMVEVNGEEEYNIVFQSAPPMQINKFEWQDKYSIAATEAKFAVNGMVFSNRPEAIKFGETMIMAENNKDIIIMDRDVGPLSFGFHNKSLKPQGVVLFCKTGEGAALPISIYIKKVPVGPNIMETFTPLPKVVVWLAGKIKIGTMIDEAHGERIEVNFTGKENVEVTYGDDGKWN</sequence>
<proteinExistence type="predicted"/>